<gene>
    <name evidence="2" type="ORF">CJ255_16460</name>
</gene>
<dbReference type="RefSeq" id="WP_097645192.1">
    <property type="nucleotide sequence ID" value="NZ_NQWI01000096.1"/>
</dbReference>
<organism evidence="2 3">
    <name type="scientific">Candidatus Viridilinea mediisalina</name>
    <dbReference type="NCBI Taxonomy" id="2024553"/>
    <lineage>
        <taxon>Bacteria</taxon>
        <taxon>Bacillati</taxon>
        <taxon>Chloroflexota</taxon>
        <taxon>Chloroflexia</taxon>
        <taxon>Chloroflexales</taxon>
        <taxon>Chloroflexineae</taxon>
        <taxon>Oscillochloridaceae</taxon>
        <taxon>Candidatus Viridilinea</taxon>
    </lineage>
</organism>
<comment type="function">
    <text evidence="1">Could be involved in insertion of integral membrane proteins into the membrane.</text>
</comment>
<keyword evidence="3" id="KW-1185">Reference proteome</keyword>
<keyword evidence="1" id="KW-0472">Membrane</keyword>
<evidence type="ECO:0000313" key="2">
    <source>
        <dbReference type="EMBL" id="PDW01966.1"/>
    </source>
</evidence>
<dbReference type="GO" id="GO:0005886">
    <property type="term" value="C:plasma membrane"/>
    <property type="evidence" value="ECO:0007669"/>
    <property type="project" value="UniProtKB-SubCell"/>
</dbReference>
<dbReference type="AlphaFoldDB" id="A0A2A6RGF4"/>
<accession>A0A2A6RGF4</accession>
<proteinExistence type="inferred from homology"/>
<dbReference type="PANTHER" id="PTHR33383">
    <property type="entry name" value="MEMBRANE PROTEIN INSERTION EFFICIENCY FACTOR-RELATED"/>
    <property type="match status" value="1"/>
</dbReference>
<evidence type="ECO:0000256" key="1">
    <source>
        <dbReference type="HAMAP-Rule" id="MF_00386"/>
    </source>
</evidence>
<comment type="similarity">
    <text evidence="1">Belongs to the UPF0161 family.</text>
</comment>
<name>A0A2A6RGF4_9CHLR</name>
<dbReference type="InterPro" id="IPR002696">
    <property type="entry name" value="Membr_insert_effic_factor_YidD"/>
</dbReference>
<evidence type="ECO:0000313" key="3">
    <source>
        <dbReference type="Proteomes" id="UP000220527"/>
    </source>
</evidence>
<sequence length="69" mass="7804">MRWLVLKLIRFYQLAISPWLPPSCIYTPTCSQYGLEAVSKHGVLKGGWLTLKRIARCHPFAKGGHDPVP</sequence>
<dbReference type="HAMAP" id="MF_00386">
    <property type="entry name" value="UPF0161_YidD"/>
    <property type="match status" value="1"/>
</dbReference>
<dbReference type="OrthoDB" id="9801753at2"/>
<comment type="subcellular location">
    <subcellularLocation>
        <location evidence="1">Cell membrane</location>
        <topology evidence="1">Peripheral membrane protein</topology>
        <orientation evidence="1">Cytoplasmic side</orientation>
    </subcellularLocation>
</comment>
<dbReference type="NCBIfam" id="TIGR00278">
    <property type="entry name" value="membrane protein insertion efficiency factor YidD"/>
    <property type="match status" value="1"/>
</dbReference>
<dbReference type="PANTHER" id="PTHR33383:SF1">
    <property type="entry name" value="MEMBRANE PROTEIN INSERTION EFFICIENCY FACTOR-RELATED"/>
    <property type="match status" value="1"/>
</dbReference>
<dbReference type="SMART" id="SM01234">
    <property type="entry name" value="Haemolytic"/>
    <property type="match status" value="1"/>
</dbReference>
<dbReference type="Proteomes" id="UP000220527">
    <property type="component" value="Unassembled WGS sequence"/>
</dbReference>
<dbReference type="EMBL" id="NQWI01000096">
    <property type="protein sequence ID" value="PDW01966.1"/>
    <property type="molecule type" value="Genomic_DNA"/>
</dbReference>
<protein>
    <recommendedName>
        <fullName evidence="1">Putative membrane protein insertion efficiency factor</fullName>
    </recommendedName>
</protein>
<comment type="caution">
    <text evidence="2">The sequence shown here is derived from an EMBL/GenBank/DDBJ whole genome shotgun (WGS) entry which is preliminary data.</text>
</comment>
<dbReference type="Pfam" id="PF01809">
    <property type="entry name" value="YidD"/>
    <property type="match status" value="1"/>
</dbReference>
<reference evidence="3" key="1">
    <citation type="submission" date="2017-08" db="EMBL/GenBank/DDBJ databases">
        <authorList>
            <person name="Grouzdev D.S."/>
            <person name="Gaisin V.A."/>
            <person name="Rysina M.S."/>
            <person name="Gorlenko V.M."/>
        </authorList>
    </citation>
    <scope>NUCLEOTIDE SEQUENCE [LARGE SCALE GENOMIC DNA]</scope>
    <source>
        <strain evidence="3">Kir15-3F</strain>
    </source>
</reference>
<keyword evidence="1" id="KW-1003">Cell membrane</keyword>